<protein>
    <submittedName>
        <fullName evidence="2">Transcriptional regulator YdeE</fullName>
    </submittedName>
</protein>
<reference evidence="2 3" key="1">
    <citation type="submission" date="2023-07" db="EMBL/GenBank/DDBJ databases">
        <title>Genomic Encyclopedia of Type Strains, Phase IV (KMG-IV): sequencing the most valuable type-strain genomes for metagenomic binning, comparative biology and taxonomic classification.</title>
        <authorList>
            <person name="Goeker M."/>
        </authorList>
    </citation>
    <scope>NUCLEOTIDE SEQUENCE [LARGE SCALE GENOMIC DNA]</scope>
    <source>
        <strain evidence="2 3">DSM 19092</strain>
    </source>
</reference>
<dbReference type="InterPro" id="IPR010499">
    <property type="entry name" value="AraC_E-bd"/>
</dbReference>
<comment type="caution">
    <text evidence="2">The sequence shown here is derived from an EMBL/GenBank/DDBJ whole genome shotgun (WGS) entry which is preliminary data.</text>
</comment>
<name>A0ABT9VPD3_9BACI</name>
<proteinExistence type="predicted"/>
<dbReference type="InterPro" id="IPR029441">
    <property type="entry name" value="Cass2"/>
</dbReference>
<organism evidence="2 3">
    <name type="scientific">Aeribacillus alveayuensis</name>
    <dbReference type="NCBI Taxonomy" id="279215"/>
    <lineage>
        <taxon>Bacteria</taxon>
        <taxon>Bacillati</taxon>
        <taxon>Bacillota</taxon>
        <taxon>Bacilli</taxon>
        <taxon>Bacillales</taxon>
        <taxon>Bacillaceae</taxon>
        <taxon>Aeribacillus</taxon>
    </lineage>
</organism>
<dbReference type="InterPro" id="IPR053182">
    <property type="entry name" value="YobU-like_regulator"/>
</dbReference>
<dbReference type="InterPro" id="IPR011256">
    <property type="entry name" value="Reg_factor_effector_dom_sf"/>
</dbReference>
<gene>
    <name evidence="2" type="ORF">J2S06_001898</name>
</gene>
<dbReference type="PANTHER" id="PTHR36444:SF2">
    <property type="entry name" value="TRANSCRIPTIONAL REGULATOR PROTEIN YOBU-RELATED"/>
    <property type="match status" value="1"/>
</dbReference>
<dbReference type="PANTHER" id="PTHR36444">
    <property type="entry name" value="TRANSCRIPTIONAL REGULATOR PROTEIN YOBU-RELATED"/>
    <property type="match status" value="1"/>
</dbReference>
<dbReference type="EMBL" id="JAUSTR010000007">
    <property type="protein sequence ID" value="MDQ0162821.1"/>
    <property type="molecule type" value="Genomic_DNA"/>
</dbReference>
<keyword evidence="3" id="KW-1185">Reference proteome</keyword>
<evidence type="ECO:0000313" key="3">
    <source>
        <dbReference type="Proteomes" id="UP001225646"/>
    </source>
</evidence>
<dbReference type="Gene3D" id="3.20.80.10">
    <property type="entry name" value="Regulatory factor, effector binding domain"/>
    <property type="match status" value="1"/>
</dbReference>
<dbReference type="Pfam" id="PF14526">
    <property type="entry name" value="Cass2"/>
    <property type="match status" value="1"/>
</dbReference>
<feature type="domain" description="AraC effector-binding" evidence="1">
    <location>
        <begin position="6"/>
        <end position="162"/>
    </location>
</feature>
<evidence type="ECO:0000259" key="1">
    <source>
        <dbReference type="SMART" id="SM00871"/>
    </source>
</evidence>
<dbReference type="SMART" id="SM00871">
    <property type="entry name" value="AraC_E_bind"/>
    <property type="match status" value="1"/>
</dbReference>
<dbReference type="Proteomes" id="UP001225646">
    <property type="component" value="Unassembled WGS sequence"/>
</dbReference>
<dbReference type="RefSeq" id="WP_419152113.1">
    <property type="nucleotide sequence ID" value="NZ_JAUSTR010000007.1"/>
</dbReference>
<sequence>MSQFIQTKKIARLDPIRFIGKPVVTSNEAEMKGEGVIPSLWQSFNKHSIIEKIPNKKNPNILAIYTNYESDEAGSYTFAIGAEVTTINQVPTGMKSFFIRECPYVVFTTRKGSIPEIVVEAWQYIWEWSKTNKRAFLTDFEVYDERCKNPENSQVDIYISVIGDFPLF</sequence>
<accession>A0ABT9VPD3</accession>
<evidence type="ECO:0000313" key="2">
    <source>
        <dbReference type="EMBL" id="MDQ0162821.1"/>
    </source>
</evidence>
<dbReference type="SUPFAM" id="SSF55136">
    <property type="entry name" value="Probable bacterial effector-binding domain"/>
    <property type="match status" value="1"/>
</dbReference>